<feature type="transmembrane region" description="Helical" evidence="1">
    <location>
        <begin position="96"/>
        <end position="116"/>
    </location>
</feature>
<sequence>MTDVLLSPANFWFSIALIAVFFVFILELVSTVFGASLLGLGDDFAELDGDGFLNTSFANWLNINKVPFLIYLIVLLTIFGLLGLIINGITASVLSFTLPTLLSVTLAFFIGLLVTAKTVKIIAGVLPSVESSAVNSEDFIGSVAEITIGKASRGNPAEAKFTDHYSQPHFVLVEPFEDEELFAQGERVILVQKNQHSWLATRYL</sequence>
<proteinExistence type="predicted"/>
<dbReference type="Pfam" id="PF21001">
    <property type="entry name" value="YqiJ_N"/>
    <property type="match status" value="1"/>
</dbReference>
<feature type="transmembrane region" description="Helical" evidence="1">
    <location>
        <begin position="12"/>
        <end position="38"/>
    </location>
</feature>
<evidence type="ECO:0000313" key="5">
    <source>
        <dbReference type="Proteomes" id="UP000031197"/>
    </source>
</evidence>
<evidence type="ECO:0000256" key="1">
    <source>
        <dbReference type="SAM" id="Phobius"/>
    </source>
</evidence>
<feature type="domain" description="Inner membrane protein YqiJ OB-fold" evidence="2">
    <location>
        <begin position="139"/>
        <end position="200"/>
    </location>
</feature>
<evidence type="ECO:0000313" key="4">
    <source>
        <dbReference type="EMBL" id="KHT44906.1"/>
    </source>
</evidence>
<reference evidence="4 5" key="1">
    <citation type="submission" date="2014-12" db="EMBL/GenBank/DDBJ databases">
        <title>Genome sequencing of Alteromonas marina AD001.</title>
        <authorList>
            <person name="Adrian T.G.S."/>
            <person name="Chan K.G."/>
        </authorList>
    </citation>
    <scope>NUCLEOTIDE SEQUENCE [LARGE SCALE GENOMIC DNA]</scope>
    <source>
        <strain evidence="4 5">AD001</strain>
    </source>
</reference>
<dbReference type="InterPro" id="IPR010840">
    <property type="entry name" value="YqiJ_OB"/>
</dbReference>
<dbReference type="EMBL" id="JWLW01000065">
    <property type="protein sequence ID" value="KHT44906.1"/>
    <property type="molecule type" value="Genomic_DNA"/>
</dbReference>
<feature type="domain" description="Inner membrane protein YqiJ N-terminal" evidence="3">
    <location>
        <begin position="10"/>
        <end position="115"/>
    </location>
</feature>
<accession>A0A0B3XL53</accession>
<comment type="caution">
    <text evidence="4">The sequence shown here is derived from an EMBL/GenBank/DDBJ whole genome shotgun (WGS) entry which is preliminary data.</text>
</comment>
<gene>
    <name evidence="4" type="ORF">RJ41_15130</name>
</gene>
<dbReference type="RefSeq" id="WP_039222630.1">
    <property type="nucleotide sequence ID" value="NZ_JWLW01000065.1"/>
</dbReference>
<evidence type="ECO:0000259" key="2">
    <source>
        <dbReference type="Pfam" id="PF07290"/>
    </source>
</evidence>
<feature type="transmembrane region" description="Helical" evidence="1">
    <location>
        <begin position="68"/>
        <end position="90"/>
    </location>
</feature>
<dbReference type="Proteomes" id="UP000031197">
    <property type="component" value="Unassembled WGS sequence"/>
</dbReference>
<dbReference type="AlphaFoldDB" id="A0A0B3XL53"/>
<organism evidence="4 5">
    <name type="scientific">Alteromonas marina</name>
    <dbReference type="NCBI Taxonomy" id="203795"/>
    <lineage>
        <taxon>Bacteria</taxon>
        <taxon>Pseudomonadati</taxon>
        <taxon>Pseudomonadota</taxon>
        <taxon>Gammaproteobacteria</taxon>
        <taxon>Alteromonadales</taxon>
        <taxon>Alteromonadaceae</taxon>
        <taxon>Alteromonas/Salinimonas group</taxon>
        <taxon>Alteromonas</taxon>
    </lineage>
</organism>
<evidence type="ECO:0000259" key="3">
    <source>
        <dbReference type="Pfam" id="PF21001"/>
    </source>
</evidence>
<dbReference type="OrthoDB" id="7207054at2"/>
<name>A0A0B3XL53_9ALTE</name>
<keyword evidence="5" id="KW-1185">Reference proteome</keyword>
<keyword evidence="1" id="KW-0812">Transmembrane</keyword>
<dbReference type="InterPro" id="IPR048376">
    <property type="entry name" value="YqiJ_N"/>
</dbReference>
<keyword evidence="1" id="KW-0472">Membrane</keyword>
<keyword evidence="1" id="KW-1133">Transmembrane helix</keyword>
<protein>
    <recommendedName>
        <fullName evidence="6">DUF1449 family protein</fullName>
    </recommendedName>
</protein>
<dbReference type="Pfam" id="PF07290">
    <property type="entry name" value="YqiJ_OB"/>
    <property type="match status" value="1"/>
</dbReference>
<evidence type="ECO:0008006" key="6">
    <source>
        <dbReference type="Google" id="ProtNLM"/>
    </source>
</evidence>